<dbReference type="SMART" id="SM00312">
    <property type="entry name" value="PX"/>
    <property type="match status" value="1"/>
</dbReference>
<dbReference type="PANTHER" id="PTHR15813:SF10">
    <property type="entry name" value="SORTING NEXIN-24"/>
    <property type="match status" value="1"/>
</dbReference>
<reference evidence="10" key="1">
    <citation type="submission" date="2024-01" db="EMBL/GenBank/DDBJ databases">
        <title>GRCr8: a new rat reference genome assembly contstructed from accurate long reads and long range scaffolding.</title>
        <authorList>
            <person name="Doris P.A."/>
            <person name="Kalbfleisch T."/>
            <person name="Li K."/>
            <person name="Howe K."/>
            <person name="Wood J."/>
        </authorList>
    </citation>
    <scope>NUCLEOTIDE SEQUENCE [LARGE SCALE GENOMIC DNA]</scope>
    <source>
        <strain evidence="10">Brown Norway</strain>
    </source>
</reference>
<dbReference type="RGD" id="1306864">
    <property type="gene designation" value="Snx24"/>
</dbReference>
<keyword evidence="7" id="KW-0968">Cytoplasmic vesicle</keyword>
<dbReference type="AlphaFoldDB" id="A0A8I6ANL1"/>
<evidence type="ECO:0000256" key="1">
    <source>
        <dbReference type="ARBA" id="ARBA00004180"/>
    </source>
</evidence>
<sequence>MQTPARKPRLPGPADPRRPAGPTPRPRGAPRHPRPPTPRRRPRSGPRTSRRARAPRREREAGRPTRCGGAVSGASPLRPWRSTSRPFATRTAIWSAATRSTGARDAWKGEPGLGKCLQQSTNRQVSGALEPSSPGAVQSLAVCSWIQEEESHGEQVFKIEVLMNGRKHFVEKRYSEFHALHKKLKKCIKTPEIPSKHVRNWVPKVLEQRRQGLETYLQAVILENEELPKLFLDFLNVRHLPSLPKAESCGSFDETESEESSKLSHQPVLLFLGDPYVLPAASDFPNVVIEGVLHGIFFSHLQPR</sequence>
<keyword evidence="6" id="KW-0472">Membrane</keyword>
<feature type="domain" description="PX" evidence="9">
    <location>
        <begin position="135"/>
        <end position="260"/>
    </location>
</feature>
<protein>
    <submittedName>
        <fullName evidence="10">Sorting nexin 24</fullName>
    </submittedName>
</protein>
<dbReference type="GeneTree" id="ENSGT00390000001280"/>
<comment type="subcellular location">
    <subcellularLocation>
        <location evidence="1">Cytoplasmic vesicle membrane</location>
        <topology evidence="1">Peripheral membrane protein</topology>
        <orientation evidence="1">Cytoplasmic side</orientation>
    </subcellularLocation>
</comment>
<feature type="region of interest" description="Disordered" evidence="8">
    <location>
        <begin position="1"/>
        <end position="86"/>
    </location>
</feature>
<evidence type="ECO:0000256" key="7">
    <source>
        <dbReference type="ARBA" id="ARBA00023329"/>
    </source>
</evidence>
<accession>A0A8I6ANL1</accession>
<dbReference type="PANTHER" id="PTHR15813">
    <property type="entry name" value="SORTING NEXIN-22 AND 24"/>
    <property type="match status" value="1"/>
</dbReference>
<evidence type="ECO:0000256" key="4">
    <source>
        <dbReference type="ARBA" id="ARBA00022927"/>
    </source>
</evidence>
<dbReference type="CDD" id="cd06880">
    <property type="entry name" value="PX_SNX22"/>
    <property type="match status" value="1"/>
</dbReference>
<gene>
    <name evidence="10 12" type="primary">Snx24</name>
</gene>
<evidence type="ECO:0007829" key="13">
    <source>
        <dbReference type="PeptideAtlas" id="A0A8I6ANL1"/>
    </source>
</evidence>
<dbReference type="SUPFAM" id="SSF64268">
    <property type="entry name" value="PX domain"/>
    <property type="match status" value="1"/>
</dbReference>
<name>A0A8I6ANL1_RAT</name>
<comment type="similarity">
    <text evidence="2">Belongs to the sorting nexin family.</text>
</comment>
<dbReference type="GO" id="GO:0035091">
    <property type="term" value="F:phosphatidylinositol binding"/>
    <property type="evidence" value="ECO:0007669"/>
    <property type="project" value="InterPro"/>
</dbReference>
<dbReference type="InterPro" id="IPR052467">
    <property type="entry name" value="Sorting_nexin_PX-domain"/>
</dbReference>
<feature type="compositionally biased region" description="Basic residues" evidence="8">
    <location>
        <begin position="28"/>
        <end position="54"/>
    </location>
</feature>
<reference evidence="10" key="2">
    <citation type="submission" date="2025-08" db="UniProtKB">
        <authorList>
            <consortium name="Ensembl"/>
        </authorList>
    </citation>
    <scope>IDENTIFICATION</scope>
    <source>
        <strain evidence="10">Brown Norway</strain>
    </source>
</reference>
<evidence type="ECO:0000259" key="9">
    <source>
        <dbReference type="PROSITE" id="PS50195"/>
    </source>
</evidence>
<dbReference type="Proteomes" id="UP000002494">
    <property type="component" value="Chromosome 18"/>
</dbReference>
<evidence type="ECO:0000256" key="8">
    <source>
        <dbReference type="SAM" id="MobiDB-lite"/>
    </source>
</evidence>
<keyword evidence="3" id="KW-0813">Transport</keyword>
<evidence type="ECO:0000313" key="12">
    <source>
        <dbReference type="RGD" id="1306864"/>
    </source>
</evidence>
<feature type="compositionally biased region" description="Pro residues" evidence="8">
    <location>
        <begin position="10"/>
        <end position="27"/>
    </location>
</feature>
<keyword evidence="11" id="KW-1185">Reference proteome</keyword>
<keyword evidence="13" id="KW-1267">Proteomics identification</keyword>
<organism evidence="10 11">
    <name type="scientific">Rattus norvegicus</name>
    <name type="common">Rat</name>
    <dbReference type="NCBI Taxonomy" id="10116"/>
    <lineage>
        <taxon>Eukaryota</taxon>
        <taxon>Metazoa</taxon>
        <taxon>Chordata</taxon>
        <taxon>Craniata</taxon>
        <taxon>Vertebrata</taxon>
        <taxon>Euteleostomi</taxon>
        <taxon>Mammalia</taxon>
        <taxon>Eutheria</taxon>
        <taxon>Euarchontoglires</taxon>
        <taxon>Glires</taxon>
        <taxon>Rodentia</taxon>
        <taxon>Myomorpha</taxon>
        <taxon>Muroidea</taxon>
        <taxon>Muridae</taxon>
        <taxon>Murinae</taxon>
        <taxon>Rattus</taxon>
    </lineage>
</organism>
<evidence type="ECO:0000313" key="11">
    <source>
        <dbReference type="Proteomes" id="UP000002494"/>
    </source>
</evidence>
<evidence type="ECO:0000256" key="2">
    <source>
        <dbReference type="ARBA" id="ARBA00010883"/>
    </source>
</evidence>
<dbReference type="PROSITE" id="PS50195">
    <property type="entry name" value="PX"/>
    <property type="match status" value="1"/>
</dbReference>
<dbReference type="Gene3D" id="3.30.1520.10">
    <property type="entry name" value="Phox-like domain"/>
    <property type="match status" value="1"/>
</dbReference>
<dbReference type="Pfam" id="PF00787">
    <property type="entry name" value="PX"/>
    <property type="match status" value="1"/>
</dbReference>
<dbReference type="GO" id="GO:0030659">
    <property type="term" value="C:cytoplasmic vesicle membrane"/>
    <property type="evidence" value="ECO:0007669"/>
    <property type="project" value="UniProtKB-SubCell"/>
</dbReference>
<dbReference type="GO" id="GO:0015031">
    <property type="term" value="P:protein transport"/>
    <property type="evidence" value="ECO:0007669"/>
    <property type="project" value="UniProtKB-KW"/>
</dbReference>
<dbReference type="Ensembl" id="ENSRNOT00000100226.2">
    <property type="protein sequence ID" value="ENSRNOP00000094661.1"/>
    <property type="gene ID" value="ENSRNOG00000017488.6"/>
</dbReference>
<proteinExistence type="evidence at protein level"/>
<evidence type="ECO:0000256" key="6">
    <source>
        <dbReference type="ARBA" id="ARBA00023136"/>
    </source>
</evidence>
<reference evidence="10" key="3">
    <citation type="submission" date="2025-09" db="UniProtKB">
        <authorList>
            <consortium name="Ensembl"/>
        </authorList>
    </citation>
    <scope>IDENTIFICATION</scope>
    <source>
        <strain evidence="10">Brown Norway</strain>
    </source>
</reference>
<evidence type="ECO:0000313" key="10">
    <source>
        <dbReference type="Ensembl" id="ENSRNOP00000094661.1"/>
    </source>
</evidence>
<keyword evidence="4" id="KW-0653">Protein transport</keyword>
<evidence type="ECO:0000256" key="5">
    <source>
        <dbReference type="ARBA" id="ARBA00023121"/>
    </source>
</evidence>
<dbReference type="InterPro" id="IPR036871">
    <property type="entry name" value="PX_dom_sf"/>
</dbReference>
<feature type="region of interest" description="Disordered" evidence="8">
    <location>
        <begin position="99"/>
        <end position="119"/>
    </location>
</feature>
<dbReference type="OrthoDB" id="93876at2759"/>
<dbReference type="InterPro" id="IPR001683">
    <property type="entry name" value="PX_dom"/>
</dbReference>
<evidence type="ECO:0000256" key="3">
    <source>
        <dbReference type="ARBA" id="ARBA00022448"/>
    </source>
</evidence>
<keyword evidence="5" id="KW-0446">Lipid-binding</keyword>